<gene>
    <name evidence="2" type="ORF">HNR42_000458</name>
</gene>
<dbReference type="EMBL" id="JACHHG010000002">
    <property type="protein sequence ID" value="MBB6097044.1"/>
    <property type="molecule type" value="Genomic_DNA"/>
</dbReference>
<evidence type="ECO:0000259" key="1">
    <source>
        <dbReference type="Pfam" id="PF13224"/>
    </source>
</evidence>
<dbReference type="Pfam" id="PF13224">
    <property type="entry name" value="DUF4032"/>
    <property type="match status" value="1"/>
</dbReference>
<comment type="caution">
    <text evidence="2">The sequence shown here is derived from an EMBL/GenBank/DDBJ whole genome shotgun (WGS) entry which is preliminary data.</text>
</comment>
<dbReference type="InterPro" id="IPR036086">
    <property type="entry name" value="ParB/Sulfiredoxin_sf"/>
</dbReference>
<dbReference type="RefSeq" id="WP_183984112.1">
    <property type="nucleotide sequence ID" value="NZ_JACHHG010000002.1"/>
</dbReference>
<dbReference type="AlphaFoldDB" id="A0A841HWM0"/>
<organism evidence="2 3">
    <name type="scientific">Deinobacterium chartae</name>
    <dbReference type="NCBI Taxonomy" id="521158"/>
    <lineage>
        <taxon>Bacteria</taxon>
        <taxon>Thermotogati</taxon>
        <taxon>Deinococcota</taxon>
        <taxon>Deinococci</taxon>
        <taxon>Deinococcales</taxon>
        <taxon>Deinococcaceae</taxon>
        <taxon>Deinobacterium</taxon>
    </lineage>
</organism>
<evidence type="ECO:0000313" key="3">
    <source>
        <dbReference type="Proteomes" id="UP000569951"/>
    </source>
</evidence>
<dbReference type="Proteomes" id="UP000569951">
    <property type="component" value="Unassembled WGS sequence"/>
</dbReference>
<evidence type="ECO:0000313" key="2">
    <source>
        <dbReference type="EMBL" id="MBB6097044.1"/>
    </source>
</evidence>
<name>A0A841HWM0_9DEIO</name>
<reference evidence="2 3" key="1">
    <citation type="submission" date="2020-08" db="EMBL/GenBank/DDBJ databases">
        <title>Genomic Encyclopedia of Type Strains, Phase IV (KMG-IV): sequencing the most valuable type-strain genomes for metagenomic binning, comparative biology and taxonomic classification.</title>
        <authorList>
            <person name="Goeker M."/>
        </authorList>
    </citation>
    <scope>NUCLEOTIDE SEQUENCE [LARGE SCALE GENOMIC DNA]</scope>
    <source>
        <strain evidence="2 3">DSM 21458</strain>
    </source>
</reference>
<protein>
    <recommendedName>
        <fullName evidence="1">DUF4032 domain-containing protein</fullName>
    </recommendedName>
</protein>
<dbReference type="InterPro" id="IPR025111">
    <property type="entry name" value="DUF4032"/>
</dbReference>
<accession>A0A841HWM0</accession>
<feature type="domain" description="DUF4032" evidence="1">
    <location>
        <begin position="200"/>
        <end position="276"/>
    </location>
</feature>
<keyword evidence="3" id="KW-1185">Reference proteome</keyword>
<proteinExistence type="predicted"/>
<sequence>MDSGSIARRELEYARRKALMYTLLSTVRGEENHLIPFEWVRYLKPSSEHYRGTQTIEVEAIIGSVDRYDEFDRHFLPLEDYLDERWIAIRRAQLEGRELPPIQVYKVGGVYFVKDGNHRVSVARRERQKYIDAEVIELDVMIEPAPGDTLKDLILKGEQAAFLRETRLEEVRPQHTPILFSTPGRFDILLDHIRTRQYYLGMKHGREVSWEEAVGSWYDRLYSRVVEHLRAHGVLDRFPGRTEADLYLWIMDHRYFLTEQYGFDVGSEQAVTDFSAHYAPRWYERMGTRLKRWWQGKPLKPHAAR</sequence>
<dbReference type="SUPFAM" id="SSF110849">
    <property type="entry name" value="ParB/Sulfiredoxin"/>
    <property type="match status" value="1"/>
</dbReference>